<dbReference type="CDD" id="cd07262">
    <property type="entry name" value="VOC_like"/>
    <property type="match status" value="1"/>
</dbReference>
<evidence type="ECO:0000313" key="1">
    <source>
        <dbReference type="EMBL" id="KIX95853.1"/>
    </source>
</evidence>
<keyword evidence="2" id="KW-1185">Reference proteome</keyword>
<dbReference type="STRING" id="1442371.A0A0D2KGR0"/>
<name>A0A0D2KGR0_9EURO</name>
<dbReference type="PANTHER" id="PTHR35006">
    <property type="entry name" value="GLYOXALASE FAMILY PROTEIN (AFU_ORTHOLOGUE AFUA_5G14830)"/>
    <property type="match status" value="1"/>
</dbReference>
<accession>A0A0D2KGR0</accession>
<dbReference type="OrthoDB" id="10249419at2759"/>
<dbReference type="Proteomes" id="UP000053411">
    <property type="component" value="Unassembled WGS sequence"/>
</dbReference>
<dbReference type="AlphaFoldDB" id="A0A0D2KGR0"/>
<dbReference type="RefSeq" id="XP_016629976.1">
    <property type="nucleotide sequence ID" value="XM_016779057.1"/>
</dbReference>
<reference evidence="1 2" key="1">
    <citation type="submission" date="2015-01" db="EMBL/GenBank/DDBJ databases">
        <title>The Genome Sequence of Fonsecaea multimorphosa CBS 102226.</title>
        <authorList>
            <consortium name="The Broad Institute Genomics Platform"/>
            <person name="Cuomo C."/>
            <person name="de Hoog S."/>
            <person name="Gorbushina A."/>
            <person name="Stielow B."/>
            <person name="Teixiera M."/>
            <person name="Abouelleil A."/>
            <person name="Chapman S.B."/>
            <person name="Priest M."/>
            <person name="Young S.K."/>
            <person name="Wortman J."/>
            <person name="Nusbaum C."/>
            <person name="Birren B."/>
        </authorList>
    </citation>
    <scope>NUCLEOTIDE SEQUENCE [LARGE SCALE GENOMIC DNA]</scope>
    <source>
        <strain evidence="1 2">CBS 102226</strain>
    </source>
</reference>
<protein>
    <recommendedName>
        <fullName evidence="3">VOC domain-containing protein</fullName>
    </recommendedName>
</protein>
<sequence>MSIHHMSFPVPYSKVDNEVAFLAAAFGHMGLKEFLRPVPGVVGMGELSPWLWITGVENRQPISDDTKILKNHVALEAKDRAQVDAFHAAALKAGGTDNGAPGVRAEYGPSYYAAFVLSPSGHNFECVIFPRPGASATN</sequence>
<dbReference type="VEuPathDB" id="FungiDB:Z520_08561"/>
<dbReference type="PANTHER" id="PTHR35006:SF2">
    <property type="entry name" value="GLYOXALASE FAMILY PROTEIN (AFU_ORTHOLOGUE AFUA_5G14830)"/>
    <property type="match status" value="1"/>
</dbReference>
<dbReference type="SUPFAM" id="SSF54593">
    <property type="entry name" value="Glyoxalase/Bleomycin resistance protein/Dihydroxybiphenyl dioxygenase"/>
    <property type="match status" value="1"/>
</dbReference>
<organism evidence="1 2">
    <name type="scientific">Fonsecaea multimorphosa CBS 102226</name>
    <dbReference type="NCBI Taxonomy" id="1442371"/>
    <lineage>
        <taxon>Eukaryota</taxon>
        <taxon>Fungi</taxon>
        <taxon>Dikarya</taxon>
        <taxon>Ascomycota</taxon>
        <taxon>Pezizomycotina</taxon>
        <taxon>Eurotiomycetes</taxon>
        <taxon>Chaetothyriomycetidae</taxon>
        <taxon>Chaetothyriales</taxon>
        <taxon>Herpotrichiellaceae</taxon>
        <taxon>Fonsecaea</taxon>
    </lineage>
</organism>
<dbReference type="Gene3D" id="3.10.180.10">
    <property type="entry name" value="2,3-Dihydroxybiphenyl 1,2-Dioxygenase, domain 1"/>
    <property type="match status" value="1"/>
</dbReference>
<dbReference type="GeneID" id="27714307"/>
<proteinExistence type="predicted"/>
<evidence type="ECO:0008006" key="3">
    <source>
        <dbReference type="Google" id="ProtNLM"/>
    </source>
</evidence>
<dbReference type="EMBL" id="KN848080">
    <property type="protein sequence ID" value="KIX95853.1"/>
    <property type="molecule type" value="Genomic_DNA"/>
</dbReference>
<dbReference type="InterPro" id="IPR029068">
    <property type="entry name" value="Glyas_Bleomycin-R_OHBP_Dase"/>
</dbReference>
<evidence type="ECO:0000313" key="2">
    <source>
        <dbReference type="Proteomes" id="UP000053411"/>
    </source>
</evidence>
<gene>
    <name evidence="1" type="ORF">Z520_08561</name>
</gene>